<feature type="region of interest" description="Disordered" evidence="1">
    <location>
        <begin position="1"/>
        <end position="22"/>
    </location>
</feature>
<name>A0A401TPH2_CHIPU</name>
<organism evidence="2 3">
    <name type="scientific">Chiloscyllium punctatum</name>
    <name type="common">Brownbanded bambooshark</name>
    <name type="synonym">Hemiscyllium punctatum</name>
    <dbReference type="NCBI Taxonomy" id="137246"/>
    <lineage>
        <taxon>Eukaryota</taxon>
        <taxon>Metazoa</taxon>
        <taxon>Chordata</taxon>
        <taxon>Craniata</taxon>
        <taxon>Vertebrata</taxon>
        <taxon>Chondrichthyes</taxon>
        <taxon>Elasmobranchii</taxon>
        <taxon>Galeomorphii</taxon>
        <taxon>Galeoidea</taxon>
        <taxon>Orectolobiformes</taxon>
        <taxon>Hemiscylliidae</taxon>
        <taxon>Chiloscyllium</taxon>
    </lineage>
</organism>
<evidence type="ECO:0000313" key="2">
    <source>
        <dbReference type="EMBL" id="GCC44488.1"/>
    </source>
</evidence>
<proteinExistence type="predicted"/>
<reference evidence="2 3" key="1">
    <citation type="journal article" date="2018" name="Nat. Ecol. Evol.">
        <title>Shark genomes provide insights into elasmobranch evolution and the origin of vertebrates.</title>
        <authorList>
            <person name="Hara Y"/>
            <person name="Yamaguchi K"/>
            <person name="Onimaru K"/>
            <person name="Kadota M"/>
            <person name="Koyanagi M"/>
            <person name="Keeley SD"/>
            <person name="Tatsumi K"/>
            <person name="Tanaka K"/>
            <person name="Motone F"/>
            <person name="Kageyama Y"/>
            <person name="Nozu R"/>
            <person name="Adachi N"/>
            <person name="Nishimura O"/>
            <person name="Nakagawa R"/>
            <person name="Tanegashima C"/>
            <person name="Kiyatake I"/>
            <person name="Matsumoto R"/>
            <person name="Murakumo K"/>
            <person name="Nishida K"/>
            <person name="Terakita A"/>
            <person name="Kuratani S"/>
            <person name="Sato K"/>
            <person name="Hyodo S Kuraku.S."/>
        </authorList>
    </citation>
    <scope>NUCLEOTIDE SEQUENCE [LARGE SCALE GENOMIC DNA]</scope>
</reference>
<comment type="caution">
    <text evidence="2">The sequence shown here is derived from an EMBL/GenBank/DDBJ whole genome shotgun (WGS) entry which is preliminary data.</text>
</comment>
<sequence length="85" mass="9349">MKSLGSFWQGTGLPTTGSSPVHSPWAQCLALSSAGQRWQRAGRCCPPKGASSHRETLLQKRERCWGMAKNGNDAEIDESLYSRQL</sequence>
<dbReference type="EMBL" id="BEZZ01135653">
    <property type="protein sequence ID" value="GCC44488.1"/>
    <property type="molecule type" value="Genomic_DNA"/>
</dbReference>
<protein>
    <submittedName>
        <fullName evidence="2">Uncharacterized protein</fullName>
    </submittedName>
</protein>
<accession>A0A401TPH2</accession>
<dbReference type="AlphaFoldDB" id="A0A401TPH2"/>
<keyword evidence="3" id="KW-1185">Reference proteome</keyword>
<feature type="compositionally biased region" description="Polar residues" evidence="1">
    <location>
        <begin position="1"/>
        <end position="21"/>
    </location>
</feature>
<evidence type="ECO:0000256" key="1">
    <source>
        <dbReference type="SAM" id="MobiDB-lite"/>
    </source>
</evidence>
<gene>
    <name evidence="2" type="ORF">chiPu_0028611</name>
</gene>
<dbReference type="Proteomes" id="UP000287033">
    <property type="component" value="Unassembled WGS sequence"/>
</dbReference>
<evidence type="ECO:0000313" key="3">
    <source>
        <dbReference type="Proteomes" id="UP000287033"/>
    </source>
</evidence>
<feature type="non-terminal residue" evidence="2">
    <location>
        <position position="85"/>
    </location>
</feature>